<evidence type="ECO:0000256" key="12">
    <source>
        <dbReference type="ARBA" id="ARBA00049442"/>
    </source>
</evidence>
<keyword evidence="3 13" id="KW-0028">Amino-acid biosynthesis</keyword>
<dbReference type="Gene3D" id="3.40.50.720">
    <property type="entry name" value="NAD(P)-binding Rossmann-like Domain"/>
    <property type="match status" value="1"/>
</dbReference>
<comment type="similarity">
    <text evidence="14">Belongs to the shikimate dehydrogenase family.</text>
</comment>
<dbReference type="GO" id="GO:0009073">
    <property type="term" value="P:aromatic amino acid family biosynthetic process"/>
    <property type="evidence" value="ECO:0007669"/>
    <property type="project" value="UniProtKB-KW"/>
</dbReference>
<dbReference type="PANTHER" id="PTHR21089:SF1">
    <property type="entry name" value="BIFUNCTIONAL 3-DEHYDROQUINATE DEHYDRATASE_SHIKIMATE DEHYDROGENASE, CHLOROPLASTIC"/>
    <property type="match status" value="1"/>
</dbReference>
<dbReference type="GO" id="GO:0050661">
    <property type="term" value="F:NADP binding"/>
    <property type="evidence" value="ECO:0007669"/>
    <property type="project" value="InterPro"/>
</dbReference>
<dbReference type="EC" id="2.7.1.71" evidence="13"/>
<dbReference type="CDD" id="cd01065">
    <property type="entry name" value="NAD_bind_Shikimate_DH"/>
    <property type="match status" value="1"/>
</dbReference>
<feature type="binding site" evidence="14">
    <location>
        <begin position="123"/>
        <end position="127"/>
    </location>
    <ligand>
        <name>NADP(+)</name>
        <dbReference type="ChEBI" id="CHEBI:58349"/>
    </ligand>
</feature>
<dbReference type="SUPFAM" id="SSF53223">
    <property type="entry name" value="Aminoacid dehydrogenase-like, N-terminal domain"/>
    <property type="match status" value="1"/>
</dbReference>
<dbReference type="EC" id="1.1.1.25" evidence="14"/>
<dbReference type="PANTHER" id="PTHR21089">
    <property type="entry name" value="SHIKIMATE DEHYDROGENASE"/>
    <property type="match status" value="1"/>
</dbReference>
<evidence type="ECO:0000256" key="5">
    <source>
        <dbReference type="ARBA" id="ARBA00022741"/>
    </source>
</evidence>
<protein>
    <recommendedName>
        <fullName evidence="13 14">Multifunctional fusion protein</fullName>
    </recommendedName>
    <domain>
        <recommendedName>
            <fullName evidence="13">Shikimate kinase</fullName>
            <shortName evidence="13">SK</shortName>
            <ecNumber evidence="13">2.7.1.71</ecNumber>
        </recommendedName>
    </domain>
    <domain>
        <recommendedName>
            <fullName evidence="14">Shikimate dehydrogenase (NADP(+))</fullName>
            <shortName evidence="14">SDH</shortName>
            <ecNumber evidence="14">1.1.1.25</ecNumber>
        </recommendedName>
    </domain>
</protein>
<comment type="similarity">
    <text evidence="13">Belongs to the shikimate kinase family.</text>
</comment>
<keyword evidence="7 13" id="KW-0067">ATP-binding</keyword>
<feature type="binding site" evidence="13">
    <location>
        <position position="379"/>
    </location>
    <ligand>
        <name>ATP</name>
        <dbReference type="ChEBI" id="CHEBI:30616"/>
    </ligand>
</feature>
<gene>
    <name evidence="14 17" type="primary">aroE</name>
    <name evidence="13" type="synonym">aroK</name>
    <name evidence="17" type="ORF">GF339_18685</name>
</gene>
<dbReference type="PRINTS" id="PR01100">
    <property type="entry name" value="SHIKIMTKNASE"/>
</dbReference>
<dbReference type="GO" id="GO:0004764">
    <property type="term" value="F:shikimate 3-dehydrogenase (NADP+) activity"/>
    <property type="evidence" value="ECO:0007669"/>
    <property type="project" value="UniProtKB-UniRule"/>
</dbReference>
<dbReference type="Pfam" id="PF01488">
    <property type="entry name" value="Shikimate_DH"/>
    <property type="match status" value="1"/>
</dbReference>
<dbReference type="SUPFAM" id="SSF52540">
    <property type="entry name" value="P-loop containing nucleoside triphosphate hydrolases"/>
    <property type="match status" value="1"/>
</dbReference>
<keyword evidence="13" id="KW-0460">Magnesium</keyword>
<dbReference type="Gene3D" id="3.40.50.10860">
    <property type="entry name" value="Leucine Dehydrogenase, chain A, domain 1"/>
    <property type="match status" value="1"/>
</dbReference>
<comment type="subunit">
    <text evidence="14">Homodimer.</text>
</comment>
<evidence type="ECO:0000256" key="3">
    <source>
        <dbReference type="ARBA" id="ARBA00022605"/>
    </source>
</evidence>
<sequence>MKLFAVFGKPVLHSRSPQIWNQAFKRLGIPASYVRINPIDAEQAVNVIRELPLCGCNVTTPFKADMVDFIDQKDESVEILGAANTIKNDNGTLIGFNTDAYGVVNSLKEAGVAPQGKKIIVLGAGGAARAAVYGLLKAGTQDVILMNRTYEKAVKAADRLGCQVAYFGRAKSEIQTADILISCIPSNRRIVKKDWLHPGLAVFDANYASGESPLLLDARDAGCQVISGLHWLVHQAAPAFDLFFEVDPSEFMQEAIHHISQPASSSIAVIGFMGAGKTSIGGHLANMLDVEFLDTDALIEQRAGESIPEIFRKYGEARFREIERAVFDHLDFTPAKVISCGGGAIKDEKICQRLRQNCTVVWLWSSLSTTMARIRRGTRPLLDTDDIENHARRIFTERLGLYAECAGIMFVNETRSTKHIAQKIYDEIHHTRTH</sequence>
<dbReference type="SUPFAM" id="SSF51735">
    <property type="entry name" value="NAD(P)-binding Rossmann-fold domains"/>
    <property type="match status" value="1"/>
</dbReference>
<evidence type="ECO:0000259" key="16">
    <source>
        <dbReference type="Pfam" id="PF08501"/>
    </source>
</evidence>
<feature type="binding site" evidence="14">
    <location>
        <begin position="147"/>
        <end position="152"/>
    </location>
    <ligand>
        <name>NADP(+)</name>
        <dbReference type="ChEBI" id="CHEBI:58349"/>
    </ligand>
</feature>
<comment type="catalytic activity">
    <reaction evidence="12 14">
        <text>shikimate + NADP(+) = 3-dehydroshikimate + NADPH + H(+)</text>
        <dbReference type="Rhea" id="RHEA:17737"/>
        <dbReference type="ChEBI" id="CHEBI:15378"/>
        <dbReference type="ChEBI" id="CHEBI:16630"/>
        <dbReference type="ChEBI" id="CHEBI:36208"/>
        <dbReference type="ChEBI" id="CHEBI:57783"/>
        <dbReference type="ChEBI" id="CHEBI:58349"/>
        <dbReference type="EC" id="1.1.1.25"/>
    </reaction>
</comment>
<proteinExistence type="inferred from homology"/>
<dbReference type="InterPro" id="IPR031322">
    <property type="entry name" value="Shikimate/glucono_kinase"/>
</dbReference>
<dbReference type="InterPro" id="IPR027417">
    <property type="entry name" value="P-loop_NTPase"/>
</dbReference>
<keyword evidence="8 14" id="KW-0521">NADP</keyword>
<dbReference type="InterPro" id="IPR000623">
    <property type="entry name" value="Shikimate_kinase/TSH1"/>
</dbReference>
<feature type="binding site" evidence="14">
    <location>
        <position position="75"/>
    </location>
    <ligand>
        <name>NADP(+)</name>
        <dbReference type="ChEBI" id="CHEBI:58349"/>
    </ligand>
</feature>
<accession>A0A9D5JYM0</accession>
<organism evidence="17 18">
    <name type="scientific">candidate division KSB3 bacterium</name>
    <dbReference type="NCBI Taxonomy" id="2044937"/>
    <lineage>
        <taxon>Bacteria</taxon>
        <taxon>candidate division KSB3</taxon>
    </lineage>
</organism>
<feature type="binding site" evidence="13">
    <location>
        <position position="278"/>
    </location>
    <ligand>
        <name>Mg(2+)</name>
        <dbReference type="ChEBI" id="CHEBI:18420"/>
    </ligand>
</feature>
<feature type="binding site" evidence="14">
    <location>
        <position position="228"/>
    </location>
    <ligand>
        <name>NADP(+)</name>
        <dbReference type="ChEBI" id="CHEBI:58349"/>
    </ligand>
</feature>
<evidence type="ECO:0000313" key="17">
    <source>
        <dbReference type="EMBL" id="MBD3326618.1"/>
    </source>
</evidence>
<keyword evidence="13" id="KW-0479">Metal-binding</keyword>
<dbReference type="Pfam" id="PF08501">
    <property type="entry name" value="Shikimate_dh_N"/>
    <property type="match status" value="1"/>
</dbReference>
<dbReference type="Gene3D" id="3.40.50.300">
    <property type="entry name" value="P-loop containing nucleotide triphosphate hydrolases"/>
    <property type="match status" value="1"/>
</dbReference>
<dbReference type="Pfam" id="PF01202">
    <property type="entry name" value="SKI"/>
    <property type="match status" value="1"/>
</dbReference>
<keyword evidence="6 13" id="KW-0418">Kinase</keyword>
<keyword evidence="9 14" id="KW-0560">Oxidoreductase</keyword>
<dbReference type="GO" id="GO:0005524">
    <property type="term" value="F:ATP binding"/>
    <property type="evidence" value="ECO:0007669"/>
    <property type="project" value="UniProtKB-UniRule"/>
</dbReference>
<dbReference type="InterPro" id="IPR022893">
    <property type="entry name" value="Shikimate_DH_fam"/>
</dbReference>
<dbReference type="GO" id="GO:0004765">
    <property type="term" value="F:shikimate kinase activity"/>
    <property type="evidence" value="ECO:0007669"/>
    <property type="project" value="UniProtKB-UniRule"/>
</dbReference>
<dbReference type="GO" id="GO:0005737">
    <property type="term" value="C:cytoplasm"/>
    <property type="evidence" value="ECO:0007669"/>
    <property type="project" value="UniProtKB-SubCell"/>
</dbReference>
<comment type="catalytic activity">
    <reaction evidence="11 13">
        <text>shikimate + ATP = 3-phosphoshikimate + ADP + H(+)</text>
        <dbReference type="Rhea" id="RHEA:13121"/>
        <dbReference type="ChEBI" id="CHEBI:15378"/>
        <dbReference type="ChEBI" id="CHEBI:30616"/>
        <dbReference type="ChEBI" id="CHEBI:36208"/>
        <dbReference type="ChEBI" id="CHEBI:145989"/>
        <dbReference type="ChEBI" id="CHEBI:456216"/>
        <dbReference type="EC" id="2.7.1.71"/>
    </reaction>
</comment>
<keyword evidence="4 13" id="KW-0808">Transferase</keyword>
<keyword evidence="10 13" id="KW-0057">Aromatic amino acid biosynthesis</keyword>
<feature type="binding site" evidence="13">
    <location>
        <position position="398"/>
    </location>
    <ligand>
        <name>substrate</name>
    </ligand>
</feature>
<feature type="binding site" evidence="14">
    <location>
        <position position="59"/>
    </location>
    <ligand>
        <name>shikimate</name>
        <dbReference type="ChEBI" id="CHEBI:36208"/>
    </ligand>
</feature>
<name>A0A9D5JYM0_9BACT</name>
<feature type="binding site" evidence="14">
    <location>
        <position position="207"/>
    </location>
    <ligand>
        <name>shikimate</name>
        <dbReference type="ChEBI" id="CHEBI:36208"/>
    </ligand>
</feature>
<dbReference type="EMBL" id="WJJP01000609">
    <property type="protein sequence ID" value="MBD3326618.1"/>
    <property type="molecule type" value="Genomic_DNA"/>
</dbReference>
<comment type="pathway">
    <text evidence="2 14">Metabolic intermediate biosynthesis; chorismate biosynthesis; chorismate from D-erythrose 4-phosphate and phosphoenolpyruvate: step 4/7.</text>
</comment>
<feature type="binding site" evidence="14">
    <location>
        <position position="235"/>
    </location>
    <ligand>
        <name>shikimate</name>
        <dbReference type="ChEBI" id="CHEBI:36208"/>
    </ligand>
</feature>
<dbReference type="HAMAP" id="MF_00109">
    <property type="entry name" value="Shikimate_kinase"/>
    <property type="match status" value="1"/>
</dbReference>
<dbReference type="GO" id="GO:0000287">
    <property type="term" value="F:magnesium ion binding"/>
    <property type="evidence" value="ECO:0007669"/>
    <property type="project" value="UniProtKB-UniRule"/>
</dbReference>
<dbReference type="GO" id="GO:0008652">
    <property type="term" value="P:amino acid biosynthetic process"/>
    <property type="evidence" value="ECO:0007669"/>
    <property type="project" value="UniProtKB-KW"/>
</dbReference>
<evidence type="ECO:0000256" key="14">
    <source>
        <dbReference type="HAMAP-Rule" id="MF_00222"/>
    </source>
</evidence>
<dbReference type="AlphaFoldDB" id="A0A9D5JYM0"/>
<feature type="binding site" evidence="13">
    <location>
        <begin position="274"/>
        <end position="279"/>
    </location>
    <ligand>
        <name>ATP</name>
        <dbReference type="ChEBI" id="CHEBI:30616"/>
    </ligand>
</feature>
<feature type="binding site" evidence="13">
    <location>
        <position position="342"/>
    </location>
    <ligand>
        <name>substrate</name>
    </ligand>
</feature>
<evidence type="ECO:0000256" key="8">
    <source>
        <dbReference type="ARBA" id="ARBA00022857"/>
    </source>
</evidence>
<evidence type="ECO:0000256" key="11">
    <source>
        <dbReference type="ARBA" id="ARBA00048567"/>
    </source>
</evidence>
<comment type="subunit">
    <text evidence="13">Monomer.</text>
</comment>
<keyword evidence="5 13" id="KW-0547">Nucleotide-binding</keyword>
<evidence type="ECO:0000313" key="18">
    <source>
        <dbReference type="Proteomes" id="UP000649604"/>
    </source>
</evidence>
<feature type="domain" description="Quinate/shikimate 5-dehydrogenase/glutamyl-tRNA reductase" evidence="15">
    <location>
        <begin position="115"/>
        <end position="198"/>
    </location>
</feature>
<feature type="binding site" evidence="14">
    <location>
        <begin position="14"/>
        <end position="16"/>
    </location>
    <ligand>
        <name>shikimate</name>
        <dbReference type="ChEBI" id="CHEBI:36208"/>
    </ligand>
</feature>
<dbReference type="InterPro" id="IPR011342">
    <property type="entry name" value="Shikimate_DH"/>
</dbReference>
<dbReference type="PROSITE" id="PS01128">
    <property type="entry name" value="SHIKIMATE_KINASE"/>
    <property type="match status" value="1"/>
</dbReference>
<keyword evidence="13" id="KW-0963">Cytoplasm</keyword>
<dbReference type="GO" id="GO:0019632">
    <property type="term" value="P:shikimate metabolic process"/>
    <property type="evidence" value="ECO:0007669"/>
    <property type="project" value="InterPro"/>
</dbReference>
<comment type="subcellular location">
    <subcellularLocation>
        <location evidence="13">Cytoplasm</location>
    </subcellularLocation>
</comment>
<comment type="pathway">
    <text evidence="1 13">Metabolic intermediate biosynthesis; chorismate biosynthesis; chorismate from D-erythrose 4-phosphate and phosphoenolpyruvate: step 5/7.</text>
</comment>
<dbReference type="InterPro" id="IPR006151">
    <property type="entry name" value="Shikm_DH/Glu-tRNA_Rdtase"/>
</dbReference>
<feature type="binding site" evidence="14">
    <location>
        <position position="99"/>
    </location>
    <ligand>
        <name>shikimate</name>
        <dbReference type="ChEBI" id="CHEBI:36208"/>
    </ligand>
</feature>
<evidence type="ECO:0000256" key="7">
    <source>
        <dbReference type="ARBA" id="ARBA00022840"/>
    </source>
</evidence>
<dbReference type="NCBIfam" id="TIGR00507">
    <property type="entry name" value="aroE"/>
    <property type="match status" value="1"/>
</dbReference>
<reference evidence="17" key="1">
    <citation type="submission" date="2019-11" db="EMBL/GenBank/DDBJ databases">
        <title>Microbial mats filling the niche in hypersaline microbial mats.</title>
        <authorList>
            <person name="Wong H.L."/>
            <person name="Macleod F.I."/>
            <person name="White R.A. III"/>
            <person name="Burns B.P."/>
        </authorList>
    </citation>
    <scope>NUCLEOTIDE SEQUENCE</scope>
    <source>
        <strain evidence="17">Rbin_158</strain>
    </source>
</reference>
<evidence type="ECO:0000256" key="1">
    <source>
        <dbReference type="ARBA" id="ARBA00004842"/>
    </source>
</evidence>
<feature type="binding site" evidence="14">
    <location>
        <position position="205"/>
    </location>
    <ligand>
        <name>NADP(+)</name>
        <dbReference type="ChEBI" id="CHEBI:58349"/>
    </ligand>
</feature>
<evidence type="ECO:0000256" key="6">
    <source>
        <dbReference type="ARBA" id="ARBA00022777"/>
    </source>
</evidence>
<dbReference type="InterPro" id="IPR046346">
    <property type="entry name" value="Aminoacid_DH-like_N_sf"/>
</dbReference>
<dbReference type="GO" id="GO:0009423">
    <property type="term" value="P:chorismate biosynthetic process"/>
    <property type="evidence" value="ECO:0007669"/>
    <property type="project" value="UniProtKB-UniRule"/>
</dbReference>
<evidence type="ECO:0000259" key="15">
    <source>
        <dbReference type="Pfam" id="PF01488"/>
    </source>
</evidence>
<comment type="function">
    <text evidence="13">Catalyzes the specific phosphorylation of the 3-hydroxyl group of shikimic acid using ATP as a cosubstrate.</text>
</comment>
<dbReference type="Proteomes" id="UP000649604">
    <property type="component" value="Unassembled WGS sequence"/>
</dbReference>
<dbReference type="InterPro" id="IPR036291">
    <property type="entry name" value="NAD(P)-bd_dom_sf"/>
</dbReference>
<feature type="binding site" evidence="13">
    <location>
        <position position="320"/>
    </location>
    <ligand>
        <name>substrate</name>
    </ligand>
</feature>
<dbReference type="CDD" id="cd00464">
    <property type="entry name" value="SK"/>
    <property type="match status" value="1"/>
</dbReference>
<evidence type="ECO:0000256" key="2">
    <source>
        <dbReference type="ARBA" id="ARBA00004871"/>
    </source>
</evidence>
<feature type="domain" description="Shikimate dehydrogenase substrate binding N-terminal" evidence="16">
    <location>
        <begin position="6"/>
        <end position="86"/>
    </location>
</feature>
<evidence type="ECO:0000256" key="10">
    <source>
        <dbReference type="ARBA" id="ARBA00023141"/>
    </source>
</evidence>
<feature type="binding site" evidence="13">
    <location>
        <position position="296"/>
    </location>
    <ligand>
        <name>substrate</name>
    </ligand>
</feature>
<feature type="binding site" evidence="13">
    <location>
        <position position="415"/>
    </location>
    <ligand>
        <name>ATP</name>
        <dbReference type="ChEBI" id="CHEBI:30616"/>
    </ligand>
</feature>
<comment type="cofactor">
    <cofactor evidence="13">
        <name>Mg(2+)</name>
        <dbReference type="ChEBI" id="CHEBI:18420"/>
    </cofactor>
    <text evidence="13">Binds 1 Mg(2+) ion per subunit.</text>
</comment>
<comment type="caution">
    <text evidence="17">The sequence shown here is derived from an EMBL/GenBank/DDBJ whole genome shotgun (WGS) entry which is preliminary data.</text>
</comment>
<feature type="binding site" evidence="14">
    <location>
        <position position="84"/>
    </location>
    <ligand>
        <name>shikimate</name>
        <dbReference type="ChEBI" id="CHEBI:36208"/>
    </ligand>
</feature>
<dbReference type="InterPro" id="IPR013708">
    <property type="entry name" value="Shikimate_DH-bd_N"/>
</dbReference>
<feature type="active site" description="Proton acceptor" evidence="14">
    <location>
        <position position="63"/>
    </location>
</feature>
<evidence type="ECO:0000256" key="4">
    <source>
        <dbReference type="ARBA" id="ARBA00022679"/>
    </source>
</evidence>
<comment type="function">
    <text evidence="14">Involved in the biosynthesis of the chorismate, which leads to the biosynthesis of aromatic amino acids. Catalyzes the reversible NADPH linked reduction of 3-dehydroshikimate (DHSA) to yield shikimate (SA).</text>
</comment>
<evidence type="ECO:0000256" key="9">
    <source>
        <dbReference type="ARBA" id="ARBA00023002"/>
    </source>
</evidence>
<evidence type="ECO:0000256" key="13">
    <source>
        <dbReference type="HAMAP-Rule" id="MF_00109"/>
    </source>
</evidence>
<dbReference type="InterPro" id="IPR023000">
    <property type="entry name" value="Shikimate_kinase_CS"/>
</dbReference>
<dbReference type="HAMAP" id="MF_00222">
    <property type="entry name" value="Shikimate_DH_AroE"/>
    <property type="match status" value="1"/>
</dbReference>